<keyword evidence="4" id="KW-1133">Transmembrane helix</keyword>
<dbReference type="PROSITE" id="PS50111">
    <property type="entry name" value="CHEMOTAXIS_TRANSDUC_2"/>
    <property type="match status" value="1"/>
</dbReference>
<feature type="transmembrane region" description="Helical" evidence="4">
    <location>
        <begin position="9"/>
        <end position="30"/>
    </location>
</feature>
<dbReference type="EMBL" id="RQHV01000002">
    <property type="protein sequence ID" value="TGN14636.1"/>
    <property type="molecule type" value="Genomic_DNA"/>
</dbReference>
<evidence type="ECO:0000313" key="7">
    <source>
        <dbReference type="EMBL" id="TGN14636.1"/>
    </source>
</evidence>
<keyword evidence="1 3" id="KW-0807">Transducer</keyword>
<dbReference type="SMART" id="SM00283">
    <property type="entry name" value="MA"/>
    <property type="match status" value="1"/>
</dbReference>
<reference evidence="7" key="1">
    <citation type="journal article" date="2019" name="PLoS Negl. Trop. Dis.">
        <title>Revisiting the worldwide diversity of Leptospira species in the environment.</title>
        <authorList>
            <person name="Vincent A.T."/>
            <person name="Schiettekatte O."/>
            <person name="Bourhy P."/>
            <person name="Veyrier F.J."/>
            <person name="Picardeau M."/>
        </authorList>
    </citation>
    <scope>NUCLEOTIDE SEQUENCE [LARGE SCALE GENOMIC DNA]</scope>
    <source>
        <strain evidence="7">201400974</strain>
    </source>
</reference>
<feature type="transmembrane region" description="Helical" evidence="4">
    <location>
        <begin position="100"/>
        <end position="121"/>
    </location>
</feature>
<evidence type="ECO:0000259" key="5">
    <source>
        <dbReference type="PROSITE" id="PS50111"/>
    </source>
</evidence>
<comment type="caution">
    <text evidence="7">The sequence shown here is derived from an EMBL/GenBank/DDBJ whole genome shotgun (WGS) entry which is preliminary data.</text>
</comment>
<dbReference type="GO" id="GO:0007165">
    <property type="term" value="P:signal transduction"/>
    <property type="evidence" value="ECO:0007669"/>
    <property type="project" value="UniProtKB-KW"/>
</dbReference>
<dbReference type="AlphaFoldDB" id="A0A4R9LT08"/>
<dbReference type="CDD" id="cd18773">
    <property type="entry name" value="PDC1_HK_sensor"/>
    <property type="match status" value="1"/>
</dbReference>
<dbReference type="Proteomes" id="UP000298264">
    <property type="component" value="Unassembled WGS sequence"/>
</dbReference>
<dbReference type="Pfam" id="PF00015">
    <property type="entry name" value="MCPsignal"/>
    <property type="match status" value="1"/>
</dbReference>
<accession>A0A4R9LT08</accession>
<protein>
    <submittedName>
        <fullName evidence="7">Methyl-accepting chemotaxis protein</fullName>
    </submittedName>
</protein>
<dbReference type="RefSeq" id="WP_135762585.1">
    <property type="nucleotide sequence ID" value="NZ_RQHV01000002.1"/>
</dbReference>
<dbReference type="PANTHER" id="PTHR32089">
    <property type="entry name" value="METHYL-ACCEPTING CHEMOTAXIS PROTEIN MCPB"/>
    <property type="match status" value="1"/>
</dbReference>
<evidence type="ECO:0000256" key="1">
    <source>
        <dbReference type="ARBA" id="ARBA00023224"/>
    </source>
</evidence>
<comment type="similarity">
    <text evidence="2">Belongs to the methyl-accepting chemotaxis (MCP) protein family.</text>
</comment>
<organism evidence="7 8">
    <name type="scientific">Leptospira ilyithenensis</name>
    <dbReference type="NCBI Taxonomy" id="2484901"/>
    <lineage>
        <taxon>Bacteria</taxon>
        <taxon>Pseudomonadati</taxon>
        <taxon>Spirochaetota</taxon>
        <taxon>Spirochaetia</taxon>
        <taxon>Leptospirales</taxon>
        <taxon>Leptospiraceae</taxon>
        <taxon>Leptospira</taxon>
    </lineage>
</organism>
<dbReference type="Gene3D" id="3.30.450.20">
    <property type="entry name" value="PAS domain"/>
    <property type="match status" value="1"/>
</dbReference>
<feature type="transmembrane region" description="Helical" evidence="4">
    <location>
        <begin position="460"/>
        <end position="482"/>
    </location>
</feature>
<dbReference type="SUPFAM" id="SSF58104">
    <property type="entry name" value="Methyl-accepting chemotaxis protein (MCP) signaling domain"/>
    <property type="match status" value="1"/>
</dbReference>
<keyword evidence="4" id="KW-0812">Transmembrane</keyword>
<sequence length="850" mass="93870">MFKRFSRSFFLLTEIINLIILIPFAFWFVVHFIEPTPTQLKILLGGIIAAVIVAQILQLLVSVQLKPIKIYLDLLGEGKEIPIEIFLNARNRLANFPARIVVVSSCRWFFGMIIASGPFFMAEESTVSQKVNFGGILIFTAIISILITYIVANILLRNLYMKELFVPPRNYHGESFKYQNLRVSLPILISAMMQLLLIALVLISFNSTKNAIDSAFQNQLSNINSNNSVIIEGYFKSRETDILDFVSNKQVIQIAKEKRWKELTPYLQKIYSDPMALYENNFVGSAEGIVVASRLPTGLGKNLYDGPAEADSFKFTKDQQAVFSKAFRSPVTQESVILLTAPIRDESGEVIAVAGFPFFAGKFVQSVVGGLKLGGKSGYSLLLDRDFVAIWHPNEKYTLYDFKKESLADRILNASEDSFVKYSFNGSHKALMRQYNEKYQFYFVTTIGVDEIEHNAIISMIWLSVIGILSSTFINLFVILILKTRLSGLSTVEIILERIKKGDLTEKTHPDSVDELGKLQEGLNNTIDQIADVVGANQMISEDLASSAEQMSVALGSLSANAQTQAASAEEISASIEEISAAVQNVDAQSDVQAQKVEILKTQMNHLSNIIQAMGRQVGKASEDVTEITNEAQKGQASLDFMRNSITKISESSQEIGSVIEIINNISEQINLLALNAAIEAARAGVYGRGFAVVADEIGKLADKTAQSIQDIDSLIQANEKEITNGTETIEATISLIQAIIKGVNSFQDLTHSIESNTKEQLAINQKVITEVDSVNEISRGIKLSMEEQKIAIGEVAQAIFSINDLTQSTAAGLEEMTATSNGMANLAETLKRKINFFQLSKSVPLFRKS</sequence>
<evidence type="ECO:0000256" key="4">
    <source>
        <dbReference type="SAM" id="Phobius"/>
    </source>
</evidence>
<feature type="transmembrane region" description="Helical" evidence="4">
    <location>
        <begin position="42"/>
        <end position="61"/>
    </location>
</feature>
<evidence type="ECO:0000256" key="3">
    <source>
        <dbReference type="PROSITE-ProRule" id="PRU00284"/>
    </source>
</evidence>
<keyword evidence="4" id="KW-0472">Membrane</keyword>
<feature type="domain" description="HAMP" evidence="6">
    <location>
        <begin position="483"/>
        <end position="535"/>
    </location>
</feature>
<dbReference type="GO" id="GO:0016020">
    <property type="term" value="C:membrane"/>
    <property type="evidence" value="ECO:0007669"/>
    <property type="project" value="InterPro"/>
</dbReference>
<feature type="transmembrane region" description="Helical" evidence="4">
    <location>
        <begin position="185"/>
        <end position="205"/>
    </location>
</feature>
<proteinExistence type="inferred from homology"/>
<dbReference type="InterPro" id="IPR004089">
    <property type="entry name" value="MCPsignal_dom"/>
</dbReference>
<feature type="transmembrane region" description="Helical" evidence="4">
    <location>
        <begin position="133"/>
        <end position="156"/>
    </location>
</feature>
<dbReference type="Gene3D" id="1.10.287.950">
    <property type="entry name" value="Methyl-accepting chemotaxis protein"/>
    <property type="match status" value="2"/>
</dbReference>
<dbReference type="Pfam" id="PF00672">
    <property type="entry name" value="HAMP"/>
    <property type="match status" value="1"/>
</dbReference>
<feature type="domain" description="Methyl-accepting transducer" evidence="5">
    <location>
        <begin position="568"/>
        <end position="804"/>
    </location>
</feature>
<name>A0A4R9LT08_9LEPT</name>
<dbReference type="PANTHER" id="PTHR32089:SF112">
    <property type="entry name" value="LYSOZYME-LIKE PROTEIN-RELATED"/>
    <property type="match status" value="1"/>
</dbReference>
<dbReference type="InterPro" id="IPR003660">
    <property type="entry name" value="HAMP_dom"/>
</dbReference>
<gene>
    <name evidence="7" type="ORF">EHS11_01210</name>
</gene>
<dbReference type="OrthoDB" id="304661at2"/>
<evidence type="ECO:0000256" key="2">
    <source>
        <dbReference type="ARBA" id="ARBA00029447"/>
    </source>
</evidence>
<keyword evidence="8" id="KW-1185">Reference proteome</keyword>
<evidence type="ECO:0000259" key="6">
    <source>
        <dbReference type="PROSITE" id="PS50885"/>
    </source>
</evidence>
<evidence type="ECO:0000313" key="8">
    <source>
        <dbReference type="Proteomes" id="UP000298264"/>
    </source>
</evidence>
<dbReference type="PROSITE" id="PS50885">
    <property type="entry name" value="HAMP"/>
    <property type="match status" value="1"/>
</dbReference>